<evidence type="ECO:0000256" key="3">
    <source>
        <dbReference type="ARBA" id="ARBA00022801"/>
    </source>
</evidence>
<dbReference type="SUPFAM" id="SSF56784">
    <property type="entry name" value="HAD-like"/>
    <property type="match status" value="1"/>
</dbReference>
<evidence type="ECO:0000256" key="6">
    <source>
        <dbReference type="PIRSR" id="PIRSR017434-2"/>
    </source>
</evidence>
<dbReference type="GO" id="GO:0046037">
    <property type="term" value="P:GMP metabolic process"/>
    <property type="evidence" value="ECO:0007669"/>
    <property type="project" value="UniProtKB-ARBA"/>
</dbReference>
<dbReference type="Pfam" id="PF05761">
    <property type="entry name" value="5_nucleotid"/>
    <property type="match status" value="1"/>
</dbReference>
<dbReference type="GO" id="GO:0008253">
    <property type="term" value="F:5'-nucleotidase activity"/>
    <property type="evidence" value="ECO:0007669"/>
    <property type="project" value="TreeGrafter"/>
</dbReference>
<organism evidence="8 9">
    <name type="scientific">Littorina saxatilis</name>
    <dbReference type="NCBI Taxonomy" id="31220"/>
    <lineage>
        <taxon>Eukaryota</taxon>
        <taxon>Metazoa</taxon>
        <taxon>Spiralia</taxon>
        <taxon>Lophotrochozoa</taxon>
        <taxon>Mollusca</taxon>
        <taxon>Gastropoda</taxon>
        <taxon>Caenogastropoda</taxon>
        <taxon>Littorinimorpha</taxon>
        <taxon>Littorinoidea</taxon>
        <taxon>Littorinidae</taxon>
        <taxon>Littorina</taxon>
    </lineage>
</organism>
<dbReference type="InterPro" id="IPR036412">
    <property type="entry name" value="HAD-like_sf"/>
</dbReference>
<feature type="region of interest" description="Disordered" evidence="7">
    <location>
        <begin position="516"/>
        <end position="578"/>
    </location>
</feature>
<evidence type="ECO:0000256" key="2">
    <source>
        <dbReference type="ARBA" id="ARBA00022723"/>
    </source>
</evidence>
<evidence type="ECO:0000256" key="5">
    <source>
        <dbReference type="PIRSR" id="PIRSR017434-1"/>
    </source>
</evidence>
<evidence type="ECO:0000313" key="9">
    <source>
        <dbReference type="Proteomes" id="UP001374579"/>
    </source>
</evidence>
<comment type="caution">
    <text evidence="8">The sequence shown here is derived from an EMBL/GenBank/DDBJ whole genome shotgun (WGS) entry which is preliminary data.</text>
</comment>
<dbReference type="NCBIfam" id="TIGR02244">
    <property type="entry name" value="HAD-IG-Ncltidse"/>
    <property type="match status" value="1"/>
</dbReference>
<dbReference type="FunFam" id="3.40.50.1000:FF:000021">
    <property type="entry name" value="NT5C2 isoform 1"/>
    <property type="match status" value="1"/>
</dbReference>
<evidence type="ECO:0008006" key="10">
    <source>
        <dbReference type="Google" id="ProtNLM"/>
    </source>
</evidence>
<proteinExistence type="inferred from homology"/>
<feature type="binding site" evidence="6">
    <location>
        <position position="356"/>
    </location>
    <ligand>
        <name>Mg(2+)</name>
        <dbReference type="ChEBI" id="CHEBI:18420"/>
    </ligand>
</feature>
<dbReference type="EMBL" id="JBAMIC010000003">
    <property type="protein sequence ID" value="KAK7110835.1"/>
    <property type="molecule type" value="Genomic_DNA"/>
</dbReference>
<keyword evidence="3" id="KW-0378">Hydrolase</keyword>
<evidence type="ECO:0000256" key="4">
    <source>
        <dbReference type="ARBA" id="ARBA00022842"/>
    </source>
</evidence>
<feature type="active site" description="Nucleophile" evidence="5">
    <location>
        <position position="58"/>
    </location>
</feature>
<dbReference type="AlphaFoldDB" id="A0AAN9BTA6"/>
<feature type="active site" description="Proton donor" evidence="5">
    <location>
        <position position="60"/>
    </location>
</feature>
<feature type="binding site" evidence="6">
    <location>
        <position position="60"/>
    </location>
    <ligand>
        <name>GMP</name>
        <dbReference type="ChEBI" id="CHEBI:58115"/>
    </ligand>
</feature>
<keyword evidence="9" id="KW-1185">Reference proteome</keyword>
<feature type="compositionally biased region" description="Low complexity" evidence="7">
    <location>
        <begin position="568"/>
        <end position="578"/>
    </location>
</feature>
<name>A0AAN9BTA6_9CAEN</name>
<dbReference type="InterPro" id="IPR016695">
    <property type="entry name" value="Pur_nucleotidase"/>
</dbReference>
<dbReference type="PANTHER" id="PTHR12103:SF15">
    <property type="entry name" value="CYTOSOLIC PURINE 5'-NUCLEOTIDASE"/>
    <property type="match status" value="1"/>
</dbReference>
<evidence type="ECO:0000256" key="7">
    <source>
        <dbReference type="SAM" id="MobiDB-lite"/>
    </source>
</evidence>
<feature type="binding site" evidence="6">
    <location>
        <position position="58"/>
    </location>
    <ligand>
        <name>Mg(2+)</name>
        <dbReference type="ChEBI" id="CHEBI:18420"/>
    </ligand>
</feature>
<evidence type="ECO:0000256" key="1">
    <source>
        <dbReference type="ARBA" id="ARBA00009589"/>
    </source>
</evidence>
<accession>A0AAN9BTA6</accession>
<keyword evidence="4 6" id="KW-0460">Magnesium</keyword>
<dbReference type="InterPro" id="IPR023214">
    <property type="entry name" value="HAD_sf"/>
</dbReference>
<dbReference type="PIRSF" id="PIRSF017434">
    <property type="entry name" value="Purine_5'-nucleotidase"/>
    <property type="match status" value="1"/>
</dbReference>
<dbReference type="InterPro" id="IPR008380">
    <property type="entry name" value="HAD-SF_hydro_IG_5-nucl"/>
</dbReference>
<dbReference type="GO" id="GO:0046872">
    <property type="term" value="F:metal ion binding"/>
    <property type="evidence" value="ECO:0007669"/>
    <property type="project" value="UniProtKB-KW"/>
</dbReference>
<dbReference type="CDD" id="cd07522">
    <property type="entry name" value="HAD_cN-II"/>
    <property type="match status" value="1"/>
</dbReference>
<protein>
    <recommendedName>
        <fullName evidence="10">Cytosolic purine 5'-nucleotidase</fullName>
    </recommendedName>
</protein>
<dbReference type="PANTHER" id="PTHR12103">
    <property type="entry name" value="5'-NUCLEOTIDASE DOMAIN-CONTAINING"/>
    <property type="match status" value="1"/>
</dbReference>
<keyword evidence="2 6" id="KW-0479">Metal-binding</keyword>
<reference evidence="8 9" key="1">
    <citation type="submission" date="2024-02" db="EMBL/GenBank/DDBJ databases">
        <title>Chromosome-scale genome assembly of the rough periwinkle Littorina saxatilis.</title>
        <authorList>
            <person name="De Jode A."/>
            <person name="Faria R."/>
            <person name="Formenti G."/>
            <person name="Sims Y."/>
            <person name="Smith T.P."/>
            <person name="Tracey A."/>
            <person name="Wood J.M.D."/>
            <person name="Zagrodzka Z.B."/>
            <person name="Johannesson K."/>
            <person name="Butlin R.K."/>
            <person name="Leder E.H."/>
        </authorList>
    </citation>
    <scope>NUCLEOTIDE SEQUENCE [LARGE SCALE GENOMIC DNA]</scope>
    <source>
        <strain evidence="8">Snail1</strain>
        <tissue evidence="8">Muscle</tissue>
    </source>
</reference>
<dbReference type="Proteomes" id="UP001374579">
    <property type="component" value="Unassembled WGS sequence"/>
</dbReference>
<gene>
    <name evidence="8" type="ORF">V1264_014647</name>
</gene>
<comment type="similarity">
    <text evidence="1">Belongs to the 5'(3')-deoxyribonucleotidase family.</text>
</comment>
<sequence>MTSSDQESGEKVVARKPLSMATRSYSLINPRMYKREPSKRVFVNRSLMLEKVGFYGFDMDYTLAVYKSPEYEQLGFDLVKNKLVAMGYPQAINDFEYDHTFPIRGLWFDSMYGTLLKVDAFGNILVCVTGFQFQKGPEIHKMYPNKFVQMDENRFRIFNTLYELPVLYILACLVDYFCNHQDYTRMKTGVKCGDLTMTFQSIYQDVLQAIEYVHNKSGPLKAETVKHVEKYVHRDERLPLLLDRLRSRGAKVFLATNSDYQYTNAIMTYIFDLQPQSGGDKRQWFAFFDYVVVDAKKPLFFTQGTILRQVNKDTGELHIGTHTGPITSEHVYSGGSVDVFSDIMGTYGHEVLYVGDHIFGDILKSKKARGWRTFLCVPELTQELTVWTEKNDLFTKLEDFDVYISELYKNQDSSSNEKPDLSKIQKSIRDVTHEMDMAYGMLGSLFRSGSRQTFFASQVMRYADLYAASFMNLIHYPLNYVFRAPAMLMPHESTVNHEGDVSRDLRRLSLCNRSRTITETPEEKKANERLPLTRGDSLSGNVPHPYANTPQSVTQVADDLLDEEGEEATAASGGDSDN</sequence>
<dbReference type="Gene3D" id="3.40.50.1000">
    <property type="entry name" value="HAD superfamily/HAD-like"/>
    <property type="match status" value="1"/>
</dbReference>
<evidence type="ECO:0000313" key="8">
    <source>
        <dbReference type="EMBL" id="KAK7110835.1"/>
    </source>
</evidence>
<comment type="cofactor">
    <cofactor evidence="6">
        <name>Mg(2+)</name>
        <dbReference type="ChEBI" id="CHEBI:18420"/>
    </cofactor>
    <text evidence="6">Binds 1 Mg(2+) ion per subunit.</text>
</comment>